<proteinExistence type="inferred from homology"/>
<name>V8PAH3_OPHHA</name>
<gene>
    <name evidence="15" type="primary">FAM125A</name>
    <name evidence="15" type="ORF">L345_03194</name>
</gene>
<keyword evidence="10" id="KW-0472">Membrane</keyword>
<sequence length="293" mass="32215">LLFADGVSLPPPFFSRILTSSCIRKRLNRLRAGMTAPLTGLGWTSSNVPVAGWIPITTTVEGAPANFGKGFAQKYGYYLCFTASLDALNPAGDILYDVVILSEKSPLPSGYMYAKEFLDLKTSVSKKKRLCVKLIPMGVAETAVYDIILSSKSKVIPNYIRIGEISSFALWCKKEHINKPKPLPKPRSLSLEMNHLSLETANVDSLSIGSKRQTTIKKNESIYDTSNACGISAIDGVPFTLHPKFENNVTRGNTALSIFKNFHIKSLADIEKEYDYSFVVERTAAARLPPTIS</sequence>
<dbReference type="PANTHER" id="PTHR31612:SF2">
    <property type="entry name" value="MULTIVESICULAR BODY SUBUNIT 12A"/>
    <property type="match status" value="1"/>
</dbReference>
<keyword evidence="9" id="KW-0729">SH3-binding</keyword>
<evidence type="ECO:0000256" key="8">
    <source>
        <dbReference type="ARBA" id="ARBA00022927"/>
    </source>
</evidence>
<dbReference type="Proteomes" id="UP000018936">
    <property type="component" value="Unassembled WGS sequence"/>
</dbReference>
<feature type="domain" description="MABP" evidence="14">
    <location>
        <begin position="35"/>
        <end position="176"/>
    </location>
</feature>
<organism evidence="15 16">
    <name type="scientific">Ophiophagus hannah</name>
    <name type="common">King cobra</name>
    <name type="synonym">Naja hannah</name>
    <dbReference type="NCBI Taxonomy" id="8665"/>
    <lineage>
        <taxon>Eukaryota</taxon>
        <taxon>Metazoa</taxon>
        <taxon>Chordata</taxon>
        <taxon>Craniata</taxon>
        <taxon>Vertebrata</taxon>
        <taxon>Euteleostomi</taxon>
        <taxon>Lepidosauria</taxon>
        <taxon>Squamata</taxon>
        <taxon>Bifurcata</taxon>
        <taxon>Unidentata</taxon>
        <taxon>Episquamata</taxon>
        <taxon>Toxicofera</taxon>
        <taxon>Serpentes</taxon>
        <taxon>Colubroidea</taxon>
        <taxon>Elapidae</taxon>
        <taxon>Elapinae</taxon>
        <taxon>Ophiophagus</taxon>
    </lineage>
</organism>
<dbReference type="InterPro" id="IPR040335">
    <property type="entry name" value="MVB12A"/>
</dbReference>
<dbReference type="GO" id="GO:0046755">
    <property type="term" value="P:viral budding"/>
    <property type="evidence" value="ECO:0007669"/>
    <property type="project" value="TreeGrafter"/>
</dbReference>
<dbReference type="PROSITE" id="PS51498">
    <property type="entry name" value="MABP"/>
    <property type="match status" value="1"/>
</dbReference>
<evidence type="ECO:0000313" key="15">
    <source>
        <dbReference type="EMBL" id="ETE70983.1"/>
    </source>
</evidence>
<evidence type="ECO:0000256" key="9">
    <source>
        <dbReference type="ARBA" id="ARBA00023036"/>
    </source>
</evidence>
<evidence type="ECO:0000256" key="2">
    <source>
        <dbReference type="ARBA" id="ARBA00004633"/>
    </source>
</evidence>
<dbReference type="AlphaFoldDB" id="V8PAH3"/>
<evidence type="ECO:0000256" key="6">
    <source>
        <dbReference type="ARBA" id="ARBA00022490"/>
    </source>
</evidence>
<feature type="non-terminal residue" evidence="15">
    <location>
        <position position="1"/>
    </location>
</feature>
<keyword evidence="5" id="KW-0813">Transport</keyword>
<evidence type="ECO:0000256" key="11">
    <source>
        <dbReference type="ARBA" id="ARBA00033002"/>
    </source>
</evidence>
<dbReference type="PROSITE" id="PS51497">
    <property type="entry name" value="UMA"/>
    <property type="match status" value="1"/>
</dbReference>
<dbReference type="GO" id="GO:0000813">
    <property type="term" value="C:ESCRT I complex"/>
    <property type="evidence" value="ECO:0007669"/>
    <property type="project" value="InterPro"/>
</dbReference>
<evidence type="ECO:0000259" key="13">
    <source>
        <dbReference type="PROSITE" id="PS51497"/>
    </source>
</evidence>
<dbReference type="OrthoDB" id="6021306at2759"/>
<evidence type="ECO:0000256" key="3">
    <source>
        <dbReference type="ARBA" id="ARBA00010432"/>
    </source>
</evidence>
<comment type="subcellular location">
    <subcellularLocation>
        <location evidence="1">Cytoplasm</location>
    </subcellularLocation>
    <subcellularLocation>
        <location evidence="2">Late endosome membrane</location>
        <topology evidence="2">Peripheral membrane protein</topology>
    </subcellularLocation>
</comment>
<evidence type="ECO:0000256" key="1">
    <source>
        <dbReference type="ARBA" id="ARBA00004496"/>
    </source>
</evidence>
<dbReference type="PANTHER" id="PTHR31612">
    <property type="entry name" value="MULTIVESICULAR BODY SUBUNIT 12A"/>
    <property type="match status" value="1"/>
</dbReference>
<evidence type="ECO:0000256" key="4">
    <source>
        <dbReference type="ARBA" id="ARBA00017653"/>
    </source>
</evidence>
<evidence type="ECO:0000313" key="16">
    <source>
        <dbReference type="Proteomes" id="UP000018936"/>
    </source>
</evidence>
<dbReference type="GO" id="GO:0032510">
    <property type="term" value="P:endosome to lysosome transport via multivesicular body sorting pathway"/>
    <property type="evidence" value="ECO:0007669"/>
    <property type="project" value="TreeGrafter"/>
</dbReference>
<evidence type="ECO:0000256" key="7">
    <source>
        <dbReference type="ARBA" id="ARBA00022753"/>
    </source>
</evidence>
<keyword evidence="16" id="KW-1185">Reference proteome</keyword>
<keyword evidence="8" id="KW-0653">Protein transport</keyword>
<dbReference type="InterPro" id="IPR023340">
    <property type="entry name" value="UMA"/>
</dbReference>
<dbReference type="GO" id="GO:0031902">
    <property type="term" value="C:late endosome membrane"/>
    <property type="evidence" value="ECO:0007669"/>
    <property type="project" value="UniProtKB-SubCell"/>
</dbReference>
<evidence type="ECO:0000256" key="5">
    <source>
        <dbReference type="ARBA" id="ARBA00022448"/>
    </source>
</evidence>
<evidence type="ECO:0000259" key="14">
    <source>
        <dbReference type="PROSITE" id="PS51498"/>
    </source>
</evidence>
<dbReference type="InterPro" id="IPR018798">
    <property type="entry name" value="MVB12A/B"/>
</dbReference>
<dbReference type="Gene3D" id="2.100.10.50">
    <property type="match status" value="1"/>
</dbReference>
<dbReference type="GO" id="GO:0019075">
    <property type="term" value="P:virus maturation"/>
    <property type="evidence" value="ECO:0007669"/>
    <property type="project" value="TreeGrafter"/>
</dbReference>
<dbReference type="EMBL" id="AZIM01000451">
    <property type="protein sequence ID" value="ETE70983.1"/>
    <property type="molecule type" value="Genomic_DNA"/>
</dbReference>
<reference evidence="15 16" key="1">
    <citation type="journal article" date="2013" name="Proc. Natl. Acad. Sci. U.S.A.">
        <title>The king cobra genome reveals dynamic gene evolution and adaptation in the snake venom system.</title>
        <authorList>
            <person name="Vonk F.J."/>
            <person name="Casewell N.R."/>
            <person name="Henkel C.V."/>
            <person name="Heimberg A.M."/>
            <person name="Jansen H.J."/>
            <person name="McCleary R.J."/>
            <person name="Kerkkamp H.M."/>
            <person name="Vos R.A."/>
            <person name="Guerreiro I."/>
            <person name="Calvete J.J."/>
            <person name="Wuster W."/>
            <person name="Woods A.E."/>
            <person name="Logan J.M."/>
            <person name="Harrison R.A."/>
            <person name="Castoe T.A."/>
            <person name="de Koning A.P."/>
            <person name="Pollock D.D."/>
            <person name="Yandell M."/>
            <person name="Calderon D."/>
            <person name="Renjifo C."/>
            <person name="Currier R.B."/>
            <person name="Salgado D."/>
            <person name="Pla D."/>
            <person name="Sanz L."/>
            <person name="Hyder A.S."/>
            <person name="Ribeiro J.M."/>
            <person name="Arntzen J.W."/>
            <person name="van den Thillart G.E."/>
            <person name="Boetzer M."/>
            <person name="Pirovano W."/>
            <person name="Dirks R.P."/>
            <person name="Spaink H.P."/>
            <person name="Duboule D."/>
            <person name="McGlinn E."/>
            <person name="Kini R.M."/>
            <person name="Richardson M.K."/>
        </authorList>
    </citation>
    <scope>NUCLEOTIDE SEQUENCE</scope>
    <source>
        <tissue evidence="15">Blood</tissue>
    </source>
</reference>
<dbReference type="GO" id="GO:0032801">
    <property type="term" value="P:receptor catabolic process"/>
    <property type="evidence" value="ECO:0007669"/>
    <property type="project" value="TreeGrafter"/>
</dbReference>
<feature type="domain" description="UMA" evidence="13">
    <location>
        <begin position="234"/>
        <end position="285"/>
    </location>
</feature>
<dbReference type="Pfam" id="PF10240">
    <property type="entry name" value="DUF2464"/>
    <property type="match status" value="1"/>
</dbReference>
<comment type="similarity">
    <text evidence="3">Belongs to the MVB12 family.</text>
</comment>
<comment type="caution">
    <text evidence="15">The sequence shown here is derived from an EMBL/GenBank/DDBJ whole genome shotgun (WGS) entry which is preliminary data.</text>
</comment>
<dbReference type="InterPro" id="IPR023341">
    <property type="entry name" value="MABP"/>
</dbReference>
<accession>V8PAH3</accession>
<dbReference type="GO" id="GO:0005829">
    <property type="term" value="C:cytosol"/>
    <property type="evidence" value="ECO:0007669"/>
    <property type="project" value="TreeGrafter"/>
</dbReference>
<protein>
    <recommendedName>
        <fullName evidence="4">Multivesicular body subunit 12A</fullName>
    </recommendedName>
    <alternativeName>
        <fullName evidence="12">ESCRT-I complex subunit MVB12A</fullName>
    </alternativeName>
    <alternativeName>
        <fullName evidence="11">Protein FAM125A</fullName>
    </alternativeName>
</protein>
<evidence type="ECO:0000256" key="10">
    <source>
        <dbReference type="ARBA" id="ARBA00023136"/>
    </source>
</evidence>
<dbReference type="GO" id="GO:0042058">
    <property type="term" value="P:regulation of epidermal growth factor receptor signaling pathway"/>
    <property type="evidence" value="ECO:0007669"/>
    <property type="project" value="TreeGrafter"/>
</dbReference>
<keyword evidence="6" id="KW-0963">Cytoplasm</keyword>
<dbReference type="GO" id="GO:0015031">
    <property type="term" value="P:protein transport"/>
    <property type="evidence" value="ECO:0007669"/>
    <property type="project" value="UniProtKB-KW"/>
</dbReference>
<evidence type="ECO:0000256" key="12">
    <source>
        <dbReference type="ARBA" id="ARBA00033024"/>
    </source>
</evidence>
<dbReference type="GO" id="GO:0017124">
    <property type="term" value="F:SH3 domain binding"/>
    <property type="evidence" value="ECO:0007669"/>
    <property type="project" value="UniProtKB-KW"/>
</dbReference>
<keyword evidence="7" id="KW-0967">Endosome</keyword>